<evidence type="ECO:0000313" key="3">
    <source>
        <dbReference type="Proteomes" id="UP000199620"/>
    </source>
</evidence>
<reference evidence="1 4" key="2">
    <citation type="submission" date="2019-09" db="EMBL/GenBank/DDBJ databases">
        <title>Draft genome sequence of Pseudomonas brenneri CCUG 51514(T).</title>
        <authorList>
            <person name="Tunovic T."/>
            <person name="Pineiro-Iglesias B."/>
            <person name="Unosson C."/>
            <person name="Inganas E."/>
            <person name="Ohlen M."/>
            <person name="Cardew S."/>
            <person name="Jensie-Markopoulos S."/>
            <person name="Salva-Serra F."/>
            <person name="Jaen-Luchoro D."/>
            <person name="Svensson-Stadler L."/>
            <person name="Chun J."/>
            <person name="Moore E."/>
        </authorList>
    </citation>
    <scope>NUCLEOTIDE SEQUENCE [LARGE SCALE GENOMIC DNA]</scope>
    <source>
        <strain evidence="1 4">CCUG 51514</strain>
    </source>
</reference>
<accession>A0A5B2V3Y0</accession>
<dbReference type="EMBL" id="VUOL01000001">
    <property type="protein sequence ID" value="KAA2233664.1"/>
    <property type="molecule type" value="Genomic_DNA"/>
</dbReference>
<gene>
    <name evidence="1" type="ORF">F1720_01140</name>
    <name evidence="2" type="ORF">SAMN04490181_1781</name>
</gene>
<dbReference type="SUPFAM" id="SSF52172">
    <property type="entry name" value="CheY-like"/>
    <property type="match status" value="1"/>
</dbReference>
<sequence>MNRTFSKPTRSLRILIVDNRHARGLEIERTLNLLGYYRIAPLRQMGELQSVVKHALNCIDLLLVHHDVSRDPDLDLQTYCRSSPMIRHFIIYGDSQTSITAMPLWLPRVNVTIANLPDVDLLARVMRVMELLAGTKRQRSPY</sequence>
<keyword evidence="3" id="KW-1185">Reference proteome</keyword>
<evidence type="ECO:0000313" key="4">
    <source>
        <dbReference type="Proteomes" id="UP000325296"/>
    </source>
</evidence>
<name>A0A5B2V3Y0_9PSED</name>
<dbReference type="Proteomes" id="UP000325296">
    <property type="component" value="Unassembled WGS sequence"/>
</dbReference>
<dbReference type="EMBL" id="LT629800">
    <property type="protein sequence ID" value="SDU93433.1"/>
    <property type="molecule type" value="Genomic_DNA"/>
</dbReference>
<protein>
    <submittedName>
        <fullName evidence="1">Uncharacterized protein</fullName>
    </submittedName>
</protein>
<reference evidence="2 3" key="1">
    <citation type="submission" date="2016-10" db="EMBL/GenBank/DDBJ databases">
        <authorList>
            <person name="Varghese N."/>
            <person name="Submissions S."/>
        </authorList>
    </citation>
    <scope>NUCLEOTIDE SEQUENCE [LARGE SCALE GENOMIC DNA]</scope>
    <source>
        <strain evidence="2 3">BS2771</strain>
    </source>
</reference>
<organism evidence="1 4">
    <name type="scientific">Pseudomonas brenneri</name>
    <dbReference type="NCBI Taxonomy" id="129817"/>
    <lineage>
        <taxon>Bacteria</taxon>
        <taxon>Pseudomonadati</taxon>
        <taxon>Pseudomonadota</taxon>
        <taxon>Gammaproteobacteria</taxon>
        <taxon>Pseudomonadales</taxon>
        <taxon>Pseudomonadaceae</taxon>
        <taxon>Pseudomonas</taxon>
    </lineage>
</organism>
<proteinExistence type="predicted"/>
<dbReference type="Proteomes" id="UP000199620">
    <property type="component" value="Chromosome I"/>
</dbReference>
<dbReference type="OrthoDB" id="7028668at2"/>
<dbReference type="RefSeq" id="WP_146552170.1">
    <property type="nucleotide sequence ID" value="NZ_BMNU01000001.1"/>
</dbReference>
<evidence type="ECO:0000313" key="1">
    <source>
        <dbReference type="EMBL" id="KAA2233664.1"/>
    </source>
</evidence>
<evidence type="ECO:0000313" key="2">
    <source>
        <dbReference type="EMBL" id="SDU93433.1"/>
    </source>
</evidence>
<dbReference type="AlphaFoldDB" id="A0A5B2V3Y0"/>
<dbReference type="InterPro" id="IPR011006">
    <property type="entry name" value="CheY-like_superfamily"/>
</dbReference>